<reference evidence="2" key="1">
    <citation type="submission" date="2022-11" db="EMBL/GenBank/DDBJ databases">
        <title>Larsenimonas rhizosphaerae sp. nov., isolated from a tidal mudflat.</title>
        <authorList>
            <person name="Lee S.D."/>
            <person name="Kim I.S."/>
        </authorList>
    </citation>
    <scope>NUCLEOTIDE SEQUENCE</scope>
    <source>
        <strain evidence="2">GH2-1</strain>
    </source>
</reference>
<protein>
    <submittedName>
        <fullName evidence="2">MOSC N-terminal beta barrel domain-containing protein</fullName>
    </submittedName>
</protein>
<dbReference type="GO" id="GO:0030151">
    <property type="term" value="F:molybdenum ion binding"/>
    <property type="evidence" value="ECO:0007669"/>
    <property type="project" value="InterPro"/>
</dbReference>
<keyword evidence="3" id="KW-1185">Reference proteome</keyword>
<dbReference type="Pfam" id="PF03473">
    <property type="entry name" value="MOSC"/>
    <property type="match status" value="1"/>
</dbReference>
<dbReference type="InterPro" id="IPR011037">
    <property type="entry name" value="Pyrv_Knase-like_insert_dom_sf"/>
</dbReference>
<evidence type="ECO:0000259" key="1">
    <source>
        <dbReference type="PROSITE" id="PS51340"/>
    </source>
</evidence>
<name>A0AA42CUQ8_9GAMM</name>
<dbReference type="RefSeq" id="WP_265896380.1">
    <property type="nucleotide sequence ID" value="NZ_JAPIVE010000003.1"/>
</dbReference>
<dbReference type="InterPro" id="IPR005303">
    <property type="entry name" value="MOCOS_middle"/>
</dbReference>
<dbReference type="GO" id="GO:0003824">
    <property type="term" value="F:catalytic activity"/>
    <property type="evidence" value="ECO:0007669"/>
    <property type="project" value="InterPro"/>
</dbReference>
<sequence>MASVTGLYIYPVKSMAAIALSEATLTPEGLAMDRRWMVATDDGRFLTQRVCPAMARLQVALTDSHLIIRGDSGEALQVPIDQTGPRAPVTVFSETLEGIDQGDAASEWLTHQLGPHKGLPLRLYRVPEDNARHVDPDWLQDDEEVMTGFADGFPFLVALESSLDALNQTLGEAQVPMNRFRPNIVIAGSDLSAWQEHACAMISSTGWQLRLCKPCQRCKVTTVDQQTGTPTGKEPLKSLAAMKHVATPGAYFGENAVLIRGDKATIAVGDSIELDDARQ</sequence>
<evidence type="ECO:0000313" key="2">
    <source>
        <dbReference type="EMBL" id="MCX2524644.1"/>
    </source>
</evidence>
<dbReference type="InterPro" id="IPR005302">
    <property type="entry name" value="MoCF_Sase_C"/>
</dbReference>
<proteinExistence type="predicted"/>
<dbReference type="AlphaFoldDB" id="A0AA42CUQ8"/>
<dbReference type="SUPFAM" id="SSF141673">
    <property type="entry name" value="MOSC N-terminal domain-like"/>
    <property type="match status" value="1"/>
</dbReference>
<accession>A0AA42CUQ8</accession>
<dbReference type="SUPFAM" id="SSF50800">
    <property type="entry name" value="PK beta-barrel domain-like"/>
    <property type="match status" value="1"/>
</dbReference>
<dbReference type="GO" id="GO:0030170">
    <property type="term" value="F:pyridoxal phosphate binding"/>
    <property type="evidence" value="ECO:0007669"/>
    <property type="project" value="InterPro"/>
</dbReference>
<dbReference type="PANTHER" id="PTHR14237:SF19">
    <property type="entry name" value="MITOCHONDRIAL AMIDOXIME REDUCING COMPONENT 1"/>
    <property type="match status" value="1"/>
</dbReference>
<gene>
    <name evidence="2" type="ORF">OQ287_10380</name>
</gene>
<dbReference type="EMBL" id="JAPIVE010000003">
    <property type="protein sequence ID" value="MCX2524644.1"/>
    <property type="molecule type" value="Genomic_DNA"/>
</dbReference>
<organism evidence="2 3">
    <name type="scientific">Larsenimonas rhizosphaerae</name>
    <dbReference type="NCBI Taxonomy" id="2944682"/>
    <lineage>
        <taxon>Bacteria</taxon>
        <taxon>Pseudomonadati</taxon>
        <taxon>Pseudomonadota</taxon>
        <taxon>Gammaproteobacteria</taxon>
        <taxon>Oceanospirillales</taxon>
        <taxon>Halomonadaceae</taxon>
        <taxon>Larsenimonas</taxon>
    </lineage>
</organism>
<feature type="domain" description="MOSC" evidence="1">
    <location>
        <begin position="121"/>
        <end position="275"/>
    </location>
</feature>
<evidence type="ECO:0000313" key="3">
    <source>
        <dbReference type="Proteomes" id="UP001165678"/>
    </source>
</evidence>
<dbReference type="Pfam" id="PF03476">
    <property type="entry name" value="MOSC_N"/>
    <property type="match status" value="1"/>
</dbReference>
<dbReference type="PROSITE" id="PS51340">
    <property type="entry name" value="MOSC"/>
    <property type="match status" value="1"/>
</dbReference>
<dbReference type="PANTHER" id="PTHR14237">
    <property type="entry name" value="MOLYBDOPTERIN COFACTOR SULFURASE MOSC"/>
    <property type="match status" value="1"/>
</dbReference>
<comment type="caution">
    <text evidence="2">The sequence shown here is derived from an EMBL/GenBank/DDBJ whole genome shotgun (WGS) entry which is preliminary data.</text>
</comment>
<dbReference type="Proteomes" id="UP001165678">
    <property type="component" value="Unassembled WGS sequence"/>
</dbReference>